<comment type="caution">
    <text evidence="2">The sequence shown here is derived from an EMBL/GenBank/DDBJ whole genome shotgun (WGS) entry which is preliminary data.</text>
</comment>
<accession>A0A931MK55</accession>
<dbReference type="PANTHER" id="PTHR33570:SF2">
    <property type="entry name" value="CARBOXYMUCONOLACTONE DECARBOXYLASE-LIKE DOMAIN-CONTAINING PROTEIN"/>
    <property type="match status" value="1"/>
</dbReference>
<dbReference type="InterPro" id="IPR029032">
    <property type="entry name" value="AhpD-like"/>
</dbReference>
<dbReference type="RefSeq" id="WP_197160957.1">
    <property type="nucleotide sequence ID" value="NZ_JADZGI010000001.1"/>
</dbReference>
<gene>
    <name evidence="2" type="ORF">I5E68_03935</name>
</gene>
<dbReference type="AlphaFoldDB" id="A0A931MK55"/>
<dbReference type="Gene3D" id="1.20.1290.10">
    <property type="entry name" value="AhpD-like"/>
    <property type="match status" value="1"/>
</dbReference>
<evidence type="ECO:0000313" key="3">
    <source>
        <dbReference type="Proteomes" id="UP000617634"/>
    </source>
</evidence>
<sequence>MAMLDPAQRRAQGAKLQAEYTATEVAPATTPVGESWRDFIFAEIWSRPGLELRARFLISLASAAGAGDPRAVNAYARGALQTGTLSQVELREAALHVAVYSGWSAGRLIDEEVGNAIGELGLDPVETEPLVGKPWDPQERMERGFAEFNNVMTFDGPRVGNGFAYLQDGILNFVFGEMWHREGLDQRSRRFLTLVGVADSAANTPIRSHFHAAMGSGNCTAEELHEFVLQYGVHAGWPKASVVQGVIFEVAAKIEKGLPWDG</sequence>
<dbReference type="InterPro" id="IPR003779">
    <property type="entry name" value="CMD-like"/>
</dbReference>
<dbReference type="SUPFAM" id="SSF69118">
    <property type="entry name" value="AhpD-like"/>
    <property type="match status" value="1"/>
</dbReference>
<dbReference type="PANTHER" id="PTHR33570">
    <property type="entry name" value="4-CARBOXYMUCONOLACTONE DECARBOXYLASE FAMILY PROTEIN"/>
    <property type="match status" value="1"/>
</dbReference>
<keyword evidence="3" id="KW-1185">Reference proteome</keyword>
<proteinExistence type="predicted"/>
<dbReference type="InterPro" id="IPR052512">
    <property type="entry name" value="4CMD/NDH-1_regulator"/>
</dbReference>
<dbReference type="Pfam" id="PF02627">
    <property type="entry name" value="CMD"/>
    <property type="match status" value="1"/>
</dbReference>
<name>A0A931MK55_9SPHN</name>
<reference evidence="2" key="1">
    <citation type="submission" date="2020-11" db="EMBL/GenBank/DDBJ databases">
        <title>Novosphingobium aureum sp. nov., a marine bacterium isolated from sediment of a salt flat.</title>
        <authorList>
            <person name="Yoo Y."/>
            <person name="Kim J.-J."/>
        </authorList>
    </citation>
    <scope>NUCLEOTIDE SEQUENCE</scope>
    <source>
        <strain evidence="2">YJ-S2-02</strain>
    </source>
</reference>
<dbReference type="GO" id="GO:0051920">
    <property type="term" value="F:peroxiredoxin activity"/>
    <property type="evidence" value="ECO:0007669"/>
    <property type="project" value="InterPro"/>
</dbReference>
<dbReference type="EMBL" id="JADZGI010000001">
    <property type="protein sequence ID" value="MBH0112104.1"/>
    <property type="molecule type" value="Genomic_DNA"/>
</dbReference>
<organism evidence="2 3">
    <name type="scientific">Novosphingobium aureum</name>
    <dbReference type="NCBI Taxonomy" id="2792964"/>
    <lineage>
        <taxon>Bacteria</taxon>
        <taxon>Pseudomonadati</taxon>
        <taxon>Pseudomonadota</taxon>
        <taxon>Alphaproteobacteria</taxon>
        <taxon>Sphingomonadales</taxon>
        <taxon>Sphingomonadaceae</taxon>
        <taxon>Novosphingobium</taxon>
    </lineage>
</organism>
<dbReference type="Proteomes" id="UP000617634">
    <property type="component" value="Unassembled WGS sequence"/>
</dbReference>
<evidence type="ECO:0000259" key="1">
    <source>
        <dbReference type="Pfam" id="PF02627"/>
    </source>
</evidence>
<feature type="domain" description="Carboxymuconolactone decarboxylase-like" evidence="1">
    <location>
        <begin position="33"/>
        <end position="105"/>
    </location>
</feature>
<evidence type="ECO:0000313" key="2">
    <source>
        <dbReference type="EMBL" id="MBH0112104.1"/>
    </source>
</evidence>
<protein>
    <submittedName>
        <fullName evidence="2">Carboxymuconolactone decarboxylase family protein</fullName>
    </submittedName>
</protein>